<name>A0A1Y1JRP3_PLAGO</name>
<organism evidence="1 2">
    <name type="scientific">Plasmodium gonderi</name>
    <dbReference type="NCBI Taxonomy" id="77519"/>
    <lineage>
        <taxon>Eukaryota</taxon>
        <taxon>Sar</taxon>
        <taxon>Alveolata</taxon>
        <taxon>Apicomplexa</taxon>
        <taxon>Aconoidasida</taxon>
        <taxon>Haemosporida</taxon>
        <taxon>Plasmodiidae</taxon>
        <taxon>Plasmodium</taxon>
        <taxon>Plasmodium (Plasmodium)</taxon>
    </lineage>
</organism>
<keyword evidence="2" id="KW-1185">Reference proteome</keyword>
<proteinExistence type="predicted"/>
<reference evidence="2" key="1">
    <citation type="submission" date="2017-04" db="EMBL/GenBank/DDBJ databases">
        <title>Plasmodium gonderi genome.</title>
        <authorList>
            <person name="Arisue N."/>
            <person name="Honma H."/>
            <person name="Kawai S."/>
            <person name="Tougan T."/>
            <person name="Tanabe K."/>
            <person name="Horii T."/>
        </authorList>
    </citation>
    <scope>NUCLEOTIDE SEQUENCE [LARGE SCALE GENOMIC DNA]</scope>
    <source>
        <strain evidence="2">ATCC 30045</strain>
    </source>
</reference>
<evidence type="ECO:0000313" key="2">
    <source>
        <dbReference type="Proteomes" id="UP000195521"/>
    </source>
</evidence>
<gene>
    <name evidence="1" type="ORF">PGO_001240</name>
</gene>
<dbReference type="OrthoDB" id="10650851at2759"/>
<sequence length="191" mass="23474">MFAQLENVYPEKNKNVLFKSWDEAEIKKESVESSSILIKLLDEDTDLYKLGCLLYENYTAAKLLYIYKNYNNICDFFKEWLNKKISVYREKNKLCSKNKLLDNRLMALWEEKINAQADDDNDQRNWCIWEPSTEYYCYHFEIKKFLFDKNYRKTLIRYYMQKLIYFRRREYFSLDSESNIINMFYPCGNNY</sequence>
<protein>
    <submittedName>
        <fullName evidence="1">Variable surface protein</fullName>
    </submittedName>
</protein>
<dbReference type="AlphaFoldDB" id="A0A1Y1JRP3"/>
<dbReference type="EMBL" id="BDQF01000125">
    <property type="protein sequence ID" value="GAW84128.1"/>
    <property type="molecule type" value="Genomic_DNA"/>
</dbReference>
<comment type="caution">
    <text evidence="1">The sequence shown here is derived from an EMBL/GenBank/DDBJ whole genome shotgun (WGS) entry which is preliminary data.</text>
</comment>
<dbReference type="RefSeq" id="XP_028546717.1">
    <property type="nucleotide sequence ID" value="XM_028690916.1"/>
</dbReference>
<dbReference type="GeneID" id="39744936"/>
<accession>A0A1Y1JRP3</accession>
<dbReference type="Proteomes" id="UP000195521">
    <property type="component" value="Unassembled WGS sequence"/>
</dbReference>
<evidence type="ECO:0000313" key="1">
    <source>
        <dbReference type="EMBL" id="GAW84128.1"/>
    </source>
</evidence>